<organism evidence="1">
    <name type="scientific">Arundo donax</name>
    <name type="common">Giant reed</name>
    <name type="synonym">Donax arundinaceus</name>
    <dbReference type="NCBI Taxonomy" id="35708"/>
    <lineage>
        <taxon>Eukaryota</taxon>
        <taxon>Viridiplantae</taxon>
        <taxon>Streptophyta</taxon>
        <taxon>Embryophyta</taxon>
        <taxon>Tracheophyta</taxon>
        <taxon>Spermatophyta</taxon>
        <taxon>Magnoliopsida</taxon>
        <taxon>Liliopsida</taxon>
        <taxon>Poales</taxon>
        <taxon>Poaceae</taxon>
        <taxon>PACMAD clade</taxon>
        <taxon>Arundinoideae</taxon>
        <taxon>Arundineae</taxon>
        <taxon>Arundo</taxon>
    </lineage>
</organism>
<evidence type="ECO:0000313" key="1">
    <source>
        <dbReference type="EMBL" id="JAD70819.1"/>
    </source>
</evidence>
<proteinExistence type="predicted"/>
<reference evidence="1" key="1">
    <citation type="submission" date="2014-09" db="EMBL/GenBank/DDBJ databases">
        <authorList>
            <person name="Magalhaes I.L.F."/>
            <person name="Oliveira U."/>
            <person name="Santos F.R."/>
            <person name="Vidigal T.H.D.A."/>
            <person name="Brescovit A.D."/>
            <person name="Santos A.J."/>
        </authorList>
    </citation>
    <scope>NUCLEOTIDE SEQUENCE</scope>
    <source>
        <tissue evidence="1">Shoot tissue taken approximately 20 cm above the soil surface</tissue>
    </source>
</reference>
<sequence length="25" mass="2838">MRVLFAPGLVPNNKSRCLSRVVPQR</sequence>
<accession>A0A0A9C3E7</accession>
<dbReference type="EMBL" id="GBRH01227076">
    <property type="protein sequence ID" value="JAD70819.1"/>
    <property type="molecule type" value="Transcribed_RNA"/>
</dbReference>
<name>A0A0A9C3E7_ARUDO</name>
<reference evidence="1" key="2">
    <citation type="journal article" date="2015" name="Data Brief">
        <title>Shoot transcriptome of the giant reed, Arundo donax.</title>
        <authorList>
            <person name="Barrero R.A."/>
            <person name="Guerrero F.D."/>
            <person name="Moolhuijzen P."/>
            <person name="Goolsby J.A."/>
            <person name="Tidwell J."/>
            <person name="Bellgard S.E."/>
            <person name="Bellgard M.I."/>
        </authorList>
    </citation>
    <scope>NUCLEOTIDE SEQUENCE</scope>
    <source>
        <tissue evidence="1">Shoot tissue taken approximately 20 cm above the soil surface</tissue>
    </source>
</reference>
<protein>
    <submittedName>
        <fullName evidence="1">Uncharacterized protein</fullName>
    </submittedName>
</protein>
<dbReference type="AlphaFoldDB" id="A0A0A9C3E7"/>